<dbReference type="PANTHER" id="PTHR43273:SF3">
    <property type="entry name" value="ANAEROBIC SULFATASE-MATURATING ENZYME HOMOLOG ASLB-RELATED"/>
    <property type="match status" value="1"/>
</dbReference>
<keyword evidence="9" id="KW-1185">Reference proteome</keyword>
<keyword evidence="4" id="KW-0408">Iron</keyword>
<dbReference type="EMBL" id="LFTY01000002">
    <property type="protein sequence ID" value="KMW56364.1"/>
    <property type="molecule type" value="Genomic_DNA"/>
</dbReference>
<dbReference type="SFLD" id="SFLDG01384">
    <property type="entry name" value="thioether_bond_formation_requi"/>
    <property type="match status" value="1"/>
</dbReference>
<evidence type="ECO:0000259" key="7">
    <source>
        <dbReference type="PROSITE" id="PS51918"/>
    </source>
</evidence>
<dbReference type="SUPFAM" id="SSF102114">
    <property type="entry name" value="Radical SAM enzymes"/>
    <property type="match status" value="1"/>
</dbReference>
<accession>A0A0J9E3G4</accession>
<gene>
    <name evidence="8" type="ORF">AIOL_001316</name>
</gene>
<dbReference type="Gene3D" id="3.20.20.70">
    <property type="entry name" value="Aldolase class I"/>
    <property type="match status" value="1"/>
</dbReference>
<evidence type="ECO:0000256" key="2">
    <source>
        <dbReference type="ARBA" id="ARBA00022691"/>
    </source>
</evidence>
<keyword evidence="5" id="KW-0411">Iron-sulfur</keyword>
<dbReference type="InterPro" id="IPR023867">
    <property type="entry name" value="Sulphatase_maturase_rSAM"/>
</dbReference>
<dbReference type="SFLD" id="SFLDG01386">
    <property type="entry name" value="main_SPASM_domain-containing"/>
    <property type="match status" value="1"/>
</dbReference>
<keyword evidence="2" id="KW-0949">S-adenosyl-L-methionine</keyword>
<dbReference type="UniPathway" id="UPA00782"/>
<protein>
    <submittedName>
        <fullName evidence="8">Arylsulfatase regulator</fullName>
    </submittedName>
</protein>
<evidence type="ECO:0000256" key="5">
    <source>
        <dbReference type="ARBA" id="ARBA00023014"/>
    </source>
</evidence>
<dbReference type="CDD" id="cd01335">
    <property type="entry name" value="Radical_SAM"/>
    <property type="match status" value="1"/>
</dbReference>
<keyword evidence="3" id="KW-0479">Metal-binding</keyword>
<proteinExistence type="inferred from homology"/>
<dbReference type="InterPro" id="IPR007197">
    <property type="entry name" value="rSAM"/>
</dbReference>
<evidence type="ECO:0000313" key="8">
    <source>
        <dbReference type="EMBL" id="KMW56364.1"/>
    </source>
</evidence>
<comment type="caution">
    <text evidence="8">The sequence shown here is derived from an EMBL/GenBank/DDBJ whole genome shotgun (WGS) entry which is preliminary data.</text>
</comment>
<name>A0A0J9E3G4_9RHOB</name>
<dbReference type="InterPro" id="IPR013785">
    <property type="entry name" value="Aldolase_TIM"/>
</dbReference>
<dbReference type="SFLD" id="SFLDS00029">
    <property type="entry name" value="Radical_SAM"/>
    <property type="match status" value="1"/>
</dbReference>
<feature type="domain" description="Radical SAM core" evidence="7">
    <location>
        <begin position="68"/>
        <end position="300"/>
    </location>
</feature>
<dbReference type="GO" id="GO:0016491">
    <property type="term" value="F:oxidoreductase activity"/>
    <property type="evidence" value="ECO:0007669"/>
    <property type="project" value="InterPro"/>
</dbReference>
<evidence type="ECO:0000256" key="6">
    <source>
        <dbReference type="ARBA" id="ARBA00023601"/>
    </source>
</evidence>
<dbReference type="InterPro" id="IPR058240">
    <property type="entry name" value="rSAM_sf"/>
</dbReference>
<dbReference type="InterPro" id="IPR023885">
    <property type="entry name" value="4Fe4S-binding_SPASM_dom"/>
</dbReference>
<dbReference type="STRING" id="1675527.AIOL_001316"/>
<dbReference type="GO" id="GO:0051536">
    <property type="term" value="F:iron-sulfur cluster binding"/>
    <property type="evidence" value="ECO:0007669"/>
    <property type="project" value="UniProtKB-KW"/>
</dbReference>
<dbReference type="PANTHER" id="PTHR43273">
    <property type="entry name" value="ANAEROBIC SULFATASE-MATURATING ENZYME HOMOLOG ASLB-RELATED"/>
    <property type="match status" value="1"/>
</dbReference>
<dbReference type="NCBIfam" id="TIGR04085">
    <property type="entry name" value="rSAM_more_4Fe4S"/>
    <property type="match status" value="1"/>
</dbReference>
<dbReference type="Proteomes" id="UP000037178">
    <property type="component" value="Unassembled WGS sequence"/>
</dbReference>
<dbReference type="SFLD" id="SFLDG01067">
    <property type="entry name" value="SPASM/twitch_domain_containing"/>
    <property type="match status" value="1"/>
</dbReference>
<evidence type="ECO:0000256" key="1">
    <source>
        <dbReference type="ARBA" id="ARBA00001966"/>
    </source>
</evidence>
<comment type="cofactor">
    <cofactor evidence="1">
        <name>[4Fe-4S] cluster</name>
        <dbReference type="ChEBI" id="CHEBI:49883"/>
    </cofactor>
</comment>
<evidence type="ECO:0000256" key="4">
    <source>
        <dbReference type="ARBA" id="ARBA00023004"/>
    </source>
</evidence>
<dbReference type="Pfam" id="PF04055">
    <property type="entry name" value="Radical_SAM"/>
    <property type="match status" value="1"/>
</dbReference>
<dbReference type="GO" id="GO:0046872">
    <property type="term" value="F:metal ion binding"/>
    <property type="evidence" value="ECO:0007669"/>
    <property type="project" value="UniProtKB-KW"/>
</dbReference>
<dbReference type="AlphaFoldDB" id="A0A0J9E3G4"/>
<evidence type="ECO:0000256" key="3">
    <source>
        <dbReference type="ARBA" id="ARBA00022723"/>
    </source>
</evidence>
<reference evidence="8 9" key="1">
    <citation type="submission" date="2015-06" db="EMBL/GenBank/DDBJ databases">
        <title>Draft genome sequence of an Alphaproteobacteria species associated to the Mediterranean sponge Oscarella lobularis.</title>
        <authorList>
            <person name="Jourda C."/>
            <person name="Santini S."/>
            <person name="Claverie J.-M."/>
        </authorList>
    </citation>
    <scope>NUCLEOTIDE SEQUENCE [LARGE SCALE GENOMIC DNA]</scope>
    <source>
        <strain evidence="8">IGS</strain>
    </source>
</reference>
<dbReference type="PROSITE" id="PS51918">
    <property type="entry name" value="RADICAL_SAM"/>
    <property type="match status" value="1"/>
</dbReference>
<organism evidence="8 9">
    <name type="scientific">Candidatus Rhodobacter oscarellae</name>
    <dbReference type="NCBI Taxonomy" id="1675527"/>
    <lineage>
        <taxon>Bacteria</taxon>
        <taxon>Pseudomonadati</taxon>
        <taxon>Pseudomonadota</taxon>
        <taxon>Alphaproteobacteria</taxon>
        <taxon>Rhodobacterales</taxon>
        <taxon>Rhodobacter group</taxon>
        <taxon>Rhodobacter</taxon>
    </lineage>
</organism>
<evidence type="ECO:0000313" key="9">
    <source>
        <dbReference type="Proteomes" id="UP000037178"/>
    </source>
</evidence>
<sequence length="503" mass="56455">MLLFNSRTRNLQGLTAEEAVQFSKIQALPNFLVKERTPVLNTLYSDGFLVESHRDELLEVGEDYFSARNDDTSMGLTIAPSMGCNLACGYCFQGLNKDNEKMDRQLPDAIREVVAAKIYDLNSLSVTWYGGEPLMGKQAIFDISDDLMAMCDMHGVNYSASIVTNGFLLSPRISKRLHAARVDFAQITIDGLKKTHDRMRPLTSGRGSYETIMHNIETSLNQSPMHIQVRINVGAENIDEVPDLIDEFIAQGFDQYPHFSVYCAPIHASTTESGEAFDMSVAKADFTKKMIAVERKARAAGLMSEVAPSMGFDGLCVAATKNGLVITQNGDVHKCWETAHDPKKRVGSVYNMEDVDKSPTAKIWDEWTPFTSETCRSCKILPMCGGFCGHKFVYNGAGDEFNLPCPDWKWRTAEYVFERAMTHGAVEEDQWLPEETTETACQSGARHTMESLKASQDEVIERVNRVHGFEIDRDFLLNGDIRDWEKENLTREDQKADQVELAK</sequence>
<comment type="similarity">
    <text evidence="6">Belongs to the radical SAM superfamily. Anaerobic sulfatase-maturating enzyme family.</text>
</comment>
<dbReference type="PATRIC" id="fig|1675527.3.peg.1400"/>